<keyword evidence="4" id="KW-1185">Reference proteome</keyword>
<dbReference type="EMBL" id="CP036526">
    <property type="protein sequence ID" value="QDT12609.1"/>
    <property type="molecule type" value="Genomic_DNA"/>
</dbReference>
<dbReference type="Proteomes" id="UP000319817">
    <property type="component" value="Chromosome"/>
</dbReference>
<dbReference type="InterPro" id="IPR009003">
    <property type="entry name" value="Peptidase_S1_PA"/>
</dbReference>
<dbReference type="RefSeq" id="WP_145420486.1">
    <property type="nucleotide sequence ID" value="NZ_CP036526.1"/>
</dbReference>
<dbReference type="InterPro" id="IPR013424">
    <property type="entry name" value="Ice-binding_C"/>
</dbReference>
<dbReference type="NCBIfam" id="TIGR02595">
    <property type="entry name" value="PEP_CTERM"/>
    <property type="match status" value="1"/>
</dbReference>
<keyword evidence="1" id="KW-0732">Signal</keyword>
<evidence type="ECO:0000256" key="1">
    <source>
        <dbReference type="SAM" id="SignalP"/>
    </source>
</evidence>
<feature type="chain" id="PRO_5022072375" description="Ice-binding protein C-terminal domain-containing protein" evidence="1">
    <location>
        <begin position="32"/>
        <end position="345"/>
    </location>
</feature>
<dbReference type="AlphaFoldDB" id="A0A517NZQ8"/>
<sequence precursor="true">MSRPTPKPSDFAIRFLIVGLISCTASTNALAAVFANYTPSRHDRFLSDGSVNNDFIMAGFDLSGISLGTPGDGTTGGVDPIGGTSRAILITPQHYISANHASTTTPRFRGSDGVIRSYTSSSSTQLTTTRADGTSDPSDIRLFTLSAPIPESDLVNPFAIYSGSTNLLVGEEFFLISNPSVNADESLTHRAGMNVIRDVEEVGFGAAGTSPTTNIYYTFDTAANGGSNGTGGDTLGIDEAGLIGGDSGNPALIAIDGQLAVLGTHFGISVPSGKSASAGDFYHNYSTLLTPYLSEIEMLTAADGQSIYRLSISVTAVPEPSSALLLFFVAAGGMHRRSRRPSNRK</sequence>
<proteinExistence type="predicted"/>
<evidence type="ECO:0000313" key="3">
    <source>
        <dbReference type="EMBL" id="QDT12609.1"/>
    </source>
</evidence>
<evidence type="ECO:0000259" key="2">
    <source>
        <dbReference type="Pfam" id="PF07589"/>
    </source>
</evidence>
<dbReference type="OrthoDB" id="265259at2"/>
<organism evidence="3 4">
    <name type="scientific">Stieleria marina</name>
    <dbReference type="NCBI Taxonomy" id="1930275"/>
    <lineage>
        <taxon>Bacteria</taxon>
        <taxon>Pseudomonadati</taxon>
        <taxon>Planctomycetota</taxon>
        <taxon>Planctomycetia</taxon>
        <taxon>Pirellulales</taxon>
        <taxon>Pirellulaceae</taxon>
        <taxon>Stieleria</taxon>
    </lineage>
</organism>
<protein>
    <recommendedName>
        <fullName evidence="2">Ice-binding protein C-terminal domain-containing protein</fullName>
    </recommendedName>
</protein>
<gene>
    <name evidence="3" type="ORF">K239x_46190</name>
</gene>
<feature type="domain" description="Ice-binding protein C-terminal" evidence="2">
    <location>
        <begin position="316"/>
        <end position="340"/>
    </location>
</feature>
<name>A0A517NZQ8_9BACT</name>
<accession>A0A517NZQ8</accession>
<reference evidence="3 4" key="1">
    <citation type="submission" date="2019-02" db="EMBL/GenBank/DDBJ databases">
        <title>Deep-cultivation of Planctomycetes and their phenomic and genomic characterization uncovers novel biology.</title>
        <authorList>
            <person name="Wiegand S."/>
            <person name="Jogler M."/>
            <person name="Boedeker C."/>
            <person name="Pinto D."/>
            <person name="Vollmers J."/>
            <person name="Rivas-Marin E."/>
            <person name="Kohn T."/>
            <person name="Peeters S.H."/>
            <person name="Heuer A."/>
            <person name="Rast P."/>
            <person name="Oberbeckmann S."/>
            <person name="Bunk B."/>
            <person name="Jeske O."/>
            <person name="Meyerdierks A."/>
            <person name="Storesund J.E."/>
            <person name="Kallscheuer N."/>
            <person name="Luecker S."/>
            <person name="Lage O.M."/>
            <person name="Pohl T."/>
            <person name="Merkel B.J."/>
            <person name="Hornburger P."/>
            <person name="Mueller R.-W."/>
            <person name="Bruemmer F."/>
            <person name="Labrenz M."/>
            <person name="Spormann A.M."/>
            <person name="Op den Camp H."/>
            <person name="Overmann J."/>
            <person name="Amann R."/>
            <person name="Jetten M.S.M."/>
            <person name="Mascher T."/>
            <person name="Medema M.H."/>
            <person name="Devos D.P."/>
            <person name="Kaster A.-K."/>
            <person name="Ovreas L."/>
            <person name="Rohde M."/>
            <person name="Galperin M.Y."/>
            <person name="Jogler C."/>
        </authorList>
    </citation>
    <scope>NUCLEOTIDE SEQUENCE [LARGE SCALE GENOMIC DNA]</scope>
    <source>
        <strain evidence="3 4">K23_9</strain>
    </source>
</reference>
<dbReference type="Pfam" id="PF07589">
    <property type="entry name" value="PEP-CTERM"/>
    <property type="match status" value="1"/>
</dbReference>
<feature type="signal peptide" evidence="1">
    <location>
        <begin position="1"/>
        <end position="31"/>
    </location>
</feature>
<evidence type="ECO:0000313" key="4">
    <source>
        <dbReference type="Proteomes" id="UP000319817"/>
    </source>
</evidence>
<dbReference type="SUPFAM" id="SSF50494">
    <property type="entry name" value="Trypsin-like serine proteases"/>
    <property type="match status" value="1"/>
</dbReference>